<proteinExistence type="inferred from homology"/>
<dbReference type="InterPro" id="IPR030491">
    <property type="entry name" value="TBP_CS"/>
</dbReference>
<keyword evidence="5" id="KW-0539">Nucleus</keyword>
<comment type="subcellular location">
    <subcellularLocation>
        <location evidence="1">Nucleus</location>
    </subcellularLocation>
</comment>
<gene>
    <name evidence="7" type="ORF">SO694_00086024</name>
</gene>
<evidence type="ECO:0000256" key="6">
    <source>
        <dbReference type="SAM" id="MobiDB-lite"/>
    </source>
</evidence>
<dbReference type="PRINTS" id="PR00686">
    <property type="entry name" value="TIFACTORIID"/>
</dbReference>
<comment type="similarity">
    <text evidence="2">Belongs to the TBP family.</text>
</comment>
<name>A0ABR1G4Q4_AURAN</name>
<dbReference type="InterPro" id="IPR000814">
    <property type="entry name" value="TBP"/>
</dbReference>
<protein>
    <submittedName>
        <fullName evidence="7">TATA-box binding protein</fullName>
    </submittedName>
</protein>
<keyword evidence="3" id="KW-0238">DNA-binding</keyword>
<keyword evidence="4" id="KW-0804">Transcription</keyword>
<dbReference type="PROSITE" id="PS00351">
    <property type="entry name" value="TFIID"/>
    <property type="match status" value="1"/>
</dbReference>
<evidence type="ECO:0000313" key="8">
    <source>
        <dbReference type="Proteomes" id="UP001363151"/>
    </source>
</evidence>
<evidence type="ECO:0000256" key="1">
    <source>
        <dbReference type="ARBA" id="ARBA00004123"/>
    </source>
</evidence>
<reference evidence="7 8" key="1">
    <citation type="submission" date="2024-03" db="EMBL/GenBank/DDBJ databases">
        <title>Aureococcus anophagefferens CCMP1851 and Kratosvirus quantuckense: Draft genome of a second virus-susceptible host strain in the model system.</title>
        <authorList>
            <person name="Chase E."/>
            <person name="Truchon A.R."/>
            <person name="Schepens W."/>
            <person name="Wilhelm S.W."/>
        </authorList>
    </citation>
    <scope>NUCLEOTIDE SEQUENCE [LARGE SCALE GENOMIC DNA]</scope>
    <source>
        <strain evidence="7 8">CCMP1851</strain>
    </source>
</reference>
<evidence type="ECO:0000256" key="3">
    <source>
        <dbReference type="ARBA" id="ARBA00023125"/>
    </source>
</evidence>
<organism evidence="7 8">
    <name type="scientific">Aureococcus anophagefferens</name>
    <name type="common">Harmful bloom alga</name>
    <dbReference type="NCBI Taxonomy" id="44056"/>
    <lineage>
        <taxon>Eukaryota</taxon>
        <taxon>Sar</taxon>
        <taxon>Stramenopiles</taxon>
        <taxon>Ochrophyta</taxon>
        <taxon>Pelagophyceae</taxon>
        <taxon>Pelagomonadales</taxon>
        <taxon>Pelagomonadaceae</taxon>
        <taxon>Aureococcus</taxon>
    </lineage>
</organism>
<feature type="region of interest" description="Disordered" evidence="6">
    <location>
        <begin position="253"/>
        <end position="274"/>
    </location>
</feature>
<comment type="caution">
    <text evidence="7">The sequence shown here is derived from an EMBL/GenBank/DDBJ whole genome shotgun (WGS) entry which is preliminary data.</text>
</comment>
<dbReference type="InterPro" id="IPR033710">
    <property type="entry name" value="TBP_eukaryotic"/>
</dbReference>
<dbReference type="Pfam" id="PF00352">
    <property type="entry name" value="TBP"/>
    <property type="match status" value="2"/>
</dbReference>
<dbReference type="HAMAP" id="MF_00408">
    <property type="entry name" value="TATA_bind_prot_arch"/>
    <property type="match status" value="1"/>
</dbReference>
<dbReference type="CDD" id="cd04516">
    <property type="entry name" value="TBP_eukaryotes"/>
    <property type="match status" value="1"/>
</dbReference>
<dbReference type="Gene3D" id="3.30.310.10">
    <property type="entry name" value="TATA-Binding Protein"/>
    <property type="match status" value="2"/>
</dbReference>
<dbReference type="Proteomes" id="UP001363151">
    <property type="component" value="Unassembled WGS sequence"/>
</dbReference>
<dbReference type="EMBL" id="JBBJCI010000122">
    <property type="protein sequence ID" value="KAK7247972.1"/>
    <property type="molecule type" value="Genomic_DNA"/>
</dbReference>
<keyword evidence="8" id="KW-1185">Reference proteome</keyword>
<evidence type="ECO:0000256" key="2">
    <source>
        <dbReference type="ARBA" id="ARBA00005560"/>
    </source>
</evidence>
<evidence type="ECO:0000256" key="5">
    <source>
        <dbReference type="ARBA" id="ARBA00023242"/>
    </source>
</evidence>
<dbReference type="PANTHER" id="PTHR10126">
    <property type="entry name" value="TATA-BOX BINDING PROTEIN"/>
    <property type="match status" value="1"/>
</dbReference>
<dbReference type="SUPFAM" id="SSF55945">
    <property type="entry name" value="TATA-box binding protein-like"/>
    <property type="match status" value="2"/>
</dbReference>
<accession>A0ABR1G4Q4</accession>
<dbReference type="InterPro" id="IPR012295">
    <property type="entry name" value="TBP_dom_sf"/>
</dbReference>
<evidence type="ECO:0000256" key="4">
    <source>
        <dbReference type="ARBA" id="ARBA00023163"/>
    </source>
</evidence>
<sequence>MADAHLETAEETELIARATAPTSTAEYNAANDFGDDDAPWSHPSGATIDVQNVVATVNLRISIDLRTLALSARNAEYNPKKFAAVIMRVREPRCTALVFSTGKMVITGAKSEDAARRGARKFAAIIRKIGFQPKFGEFKVQNMVATSDAGFPIRLEALVYAHAKFSSYEPELFPGLIYRLVIPKTVLLLFVSGRMVLTGGKSLGHLRTAFEKMYPVLTEFKKESLPYEVRSPAAAPLRAIEAEPQPALELPMDAAEAALREQEHAPPMPQEHIS</sequence>
<evidence type="ECO:0000313" key="7">
    <source>
        <dbReference type="EMBL" id="KAK7247972.1"/>
    </source>
</evidence>